<dbReference type="SMART" id="SM00708">
    <property type="entry name" value="PhBP"/>
    <property type="match status" value="1"/>
</dbReference>
<evidence type="ECO:0000256" key="1">
    <source>
        <dbReference type="ARBA" id="ARBA00004613"/>
    </source>
</evidence>
<dbReference type="PANTHER" id="PTHR11857">
    <property type="entry name" value="ODORANT BINDING PROTEIN-RELATED"/>
    <property type="match status" value="1"/>
</dbReference>
<keyword evidence="3" id="KW-0964">Secreted</keyword>
<dbReference type="PANTHER" id="PTHR11857:SF46">
    <property type="entry name" value="GENERAL ODORANT-BINDING PROTEIN 99A-RELATED"/>
    <property type="match status" value="1"/>
</dbReference>
<dbReference type="GO" id="GO:0005549">
    <property type="term" value="F:odorant binding"/>
    <property type="evidence" value="ECO:0007669"/>
    <property type="project" value="InterPro"/>
</dbReference>
<comment type="subcellular location">
    <subcellularLocation>
        <location evidence="1">Secreted</location>
    </subcellularLocation>
</comment>
<dbReference type="AlphaFoldDB" id="U5ES51"/>
<name>U5ES51_9DIPT</name>
<evidence type="ECO:0000256" key="5">
    <source>
        <dbReference type="ARBA" id="ARBA00023157"/>
    </source>
</evidence>
<comment type="similarity">
    <text evidence="2">Belongs to the PBP/GOBP family.</text>
</comment>
<dbReference type="EMBL" id="GANO01002521">
    <property type="protein sequence ID" value="JAB57350.1"/>
    <property type="molecule type" value="mRNA"/>
</dbReference>
<proteinExistence type="evidence at transcript level"/>
<dbReference type="GO" id="GO:0007608">
    <property type="term" value="P:sensory perception of smell"/>
    <property type="evidence" value="ECO:0007669"/>
    <property type="project" value="TreeGrafter"/>
</dbReference>
<dbReference type="Gene3D" id="1.10.238.20">
    <property type="entry name" value="Pheromone/general odorant binding protein domain"/>
    <property type="match status" value="1"/>
</dbReference>
<dbReference type="Pfam" id="PF01395">
    <property type="entry name" value="PBP_GOBP"/>
    <property type="match status" value="1"/>
</dbReference>
<accession>U5ES51</accession>
<evidence type="ECO:0000256" key="6">
    <source>
        <dbReference type="SAM" id="SignalP"/>
    </source>
</evidence>
<organism evidence="7">
    <name type="scientific">Corethrella appendiculata</name>
    <dbReference type="NCBI Taxonomy" id="1370023"/>
    <lineage>
        <taxon>Eukaryota</taxon>
        <taxon>Metazoa</taxon>
        <taxon>Ecdysozoa</taxon>
        <taxon>Arthropoda</taxon>
        <taxon>Hexapoda</taxon>
        <taxon>Insecta</taxon>
        <taxon>Pterygota</taxon>
        <taxon>Neoptera</taxon>
        <taxon>Endopterygota</taxon>
        <taxon>Diptera</taxon>
        <taxon>Nematocera</taxon>
        <taxon>Culicoidea</taxon>
        <taxon>Chaoboridae</taxon>
        <taxon>Corethrella</taxon>
    </lineage>
</organism>
<evidence type="ECO:0000256" key="3">
    <source>
        <dbReference type="ARBA" id="ARBA00022525"/>
    </source>
</evidence>
<evidence type="ECO:0000256" key="2">
    <source>
        <dbReference type="ARBA" id="ARBA00008098"/>
    </source>
</evidence>
<feature type="signal peptide" evidence="6">
    <location>
        <begin position="1"/>
        <end position="16"/>
    </location>
</feature>
<dbReference type="GO" id="GO:0005615">
    <property type="term" value="C:extracellular space"/>
    <property type="evidence" value="ECO:0007669"/>
    <property type="project" value="TreeGrafter"/>
</dbReference>
<keyword evidence="5" id="KW-1015">Disulfide bond</keyword>
<protein>
    <submittedName>
        <fullName evidence="7">Putative odorant binding protein obp</fullName>
    </submittedName>
</protein>
<dbReference type="CDD" id="cd23992">
    <property type="entry name" value="PBP_GOBP"/>
    <property type="match status" value="1"/>
</dbReference>
<dbReference type="InterPro" id="IPR036728">
    <property type="entry name" value="PBP_GOBP_sf"/>
</dbReference>
<evidence type="ECO:0000256" key="4">
    <source>
        <dbReference type="ARBA" id="ARBA00022729"/>
    </source>
</evidence>
<keyword evidence="4 6" id="KW-0732">Signal</keyword>
<reference evidence="7" key="1">
    <citation type="journal article" date="2014" name="Insect Biochem. Mol. Biol.">
        <title>An insight into the sialome of the frog biting fly, Corethrella appendiculata.</title>
        <authorList>
            <person name="Ribeiro J.M.C."/>
            <person name="Chagas A.C."/>
            <person name="Pham V.M."/>
            <person name="Lounibos L.P."/>
            <person name="Calvo E."/>
        </authorList>
    </citation>
    <scope>NUCLEOTIDE SEQUENCE</scope>
    <source>
        <tissue evidence="7">Salivary glands</tissue>
    </source>
</reference>
<dbReference type="SUPFAM" id="SSF47565">
    <property type="entry name" value="Insect pheromone/odorant-binding proteins"/>
    <property type="match status" value="1"/>
</dbReference>
<dbReference type="InterPro" id="IPR006170">
    <property type="entry name" value="PBP/GOBP"/>
</dbReference>
<sequence>MKFFLIFSLLIIISSAQLITKTDISRVRNECIKDLDISEELSKQFDHSKYPDDPKTHCFIRCQFSKLNLFDDVNGYNYDLMVKNSQSLDFGNSNDLKKCIENRDNHDVDKCKWAYKTYICILKSQEEESLIFNYFFMKNFLQKMAKFAIL</sequence>
<evidence type="ECO:0000313" key="7">
    <source>
        <dbReference type="EMBL" id="JAB57350.1"/>
    </source>
</evidence>
<feature type="chain" id="PRO_5004660035" evidence="6">
    <location>
        <begin position="17"/>
        <end position="150"/>
    </location>
</feature>